<accession>A0A4Q7EBB4</accession>
<dbReference type="OrthoDB" id="9811314at2"/>
<dbReference type="GO" id="GO:0006508">
    <property type="term" value="P:proteolysis"/>
    <property type="evidence" value="ECO:0007669"/>
    <property type="project" value="InterPro"/>
</dbReference>
<feature type="domain" description="Peptidase M16 N-terminal" evidence="3">
    <location>
        <begin position="3"/>
        <end position="142"/>
    </location>
</feature>
<dbReference type="PANTHER" id="PTHR11851:SF49">
    <property type="entry name" value="MITOCHONDRIAL-PROCESSING PEPTIDASE SUBUNIT ALPHA"/>
    <property type="match status" value="1"/>
</dbReference>
<proteinExistence type="inferred from homology"/>
<gene>
    <name evidence="5" type="ORF">DYY88_09345</name>
</gene>
<dbReference type="SUPFAM" id="SSF63411">
    <property type="entry name" value="LuxS/MPP-like metallohydrolase"/>
    <property type="match status" value="2"/>
</dbReference>
<dbReference type="PANTHER" id="PTHR11851">
    <property type="entry name" value="METALLOPROTEASE"/>
    <property type="match status" value="1"/>
</dbReference>
<evidence type="ECO:0000256" key="2">
    <source>
        <dbReference type="RuleBase" id="RU004447"/>
    </source>
</evidence>
<comment type="similarity">
    <text evidence="1 2">Belongs to the peptidase M16 family.</text>
</comment>
<dbReference type="EMBL" id="QVFV01000002">
    <property type="protein sequence ID" value="RZM79839.1"/>
    <property type="molecule type" value="Genomic_DNA"/>
</dbReference>
<dbReference type="Gene3D" id="3.30.830.10">
    <property type="entry name" value="Metalloenzyme, LuxS/M16 peptidase-like"/>
    <property type="match status" value="2"/>
</dbReference>
<reference evidence="5 6" key="1">
    <citation type="submission" date="2018-11" db="EMBL/GenBank/DDBJ databases">
        <title>Whole genome sequencing of an environmental sample.</title>
        <authorList>
            <person name="Sarangi A.N."/>
            <person name="Singh D."/>
            <person name="Tripathy S."/>
        </authorList>
    </citation>
    <scope>NUCLEOTIDE SEQUENCE [LARGE SCALE GENOMIC DNA]</scope>
    <source>
        <strain evidence="5 6">Lakshadweep</strain>
    </source>
</reference>
<dbReference type="InterPro" id="IPR001431">
    <property type="entry name" value="Pept_M16_Zn_BS"/>
</dbReference>
<dbReference type="PROSITE" id="PS00143">
    <property type="entry name" value="INSULINASE"/>
    <property type="match status" value="1"/>
</dbReference>
<dbReference type="InterPro" id="IPR011249">
    <property type="entry name" value="Metalloenz_LuxS/M16"/>
</dbReference>
<organism evidence="5 6">
    <name type="scientific">Leptolyngbya iicbica LK</name>
    <dbReference type="NCBI Taxonomy" id="2294035"/>
    <lineage>
        <taxon>Bacteria</taxon>
        <taxon>Bacillati</taxon>
        <taxon>Cyanobacteriota</taxon>
        <taxon>Cyanophyceae</taxon>
        <taxon>Leptolyngbyales</taxon>
        <taxon>Leptolyngbyaceae</taxon>
        <taxon>Leptolyngbya group</taxon>
        <taxon>Leptolyngbya</taxon>
        <taxon>Leptolyngbya iicbica</taxon>
    </lineage>
</organism>
<protein>
    <submittedName>
        <fullName evidence="5">Insulinase family protein</fullName>
    </submittedName>
</protein>
<dbReference type="AlphaFoldDB" id="A0A4Q7EBB4"/>
<evidence type="ECO:0000259" key="3">
    <source>
        <dbReference type="Pfam" id="PF00675"/>
    </source>
</evidence>
<dbReference type="InterPro" id="IPR011765">
    <property type="entry name" value="Pept_M16_N"/>
</dbReference>
<sequence>MPATPVVVADVWVDAGAAQEPLEWLGMAHFLEHMVFKGTERLLPGMFDHTIETQGGFSNAATSHDYAHFYMAVAADALPTTLPHLADLVLHAAIPADEFVRERQVVLEEIRQAHDDPDWVGFQALSEQVFPDHAYGRPVLGTAEILAQRSPEEMRSFHQRHYQPDNMTVVIAGGTPLEPTLDMVRHAFRAFPTPPTTTPAVVPGKVDSWWGVRRQVLRIPRLEHARLTMAWLGPGIDDLDAACGMDILSALLAEGRSARLVRELREERQWVLDISSSFSLQRDCSLFTLQAWLAPDAVDAVEALICERLSTLAVQTVPTAELERAKRLLTNDFAFSTETPGQLAGLYGYYSVVANAADSYSYPDRIRAHTPASITSLVQTYLSTNAYASTVLLPTT</sequence>
<keyword evidence="6" id="KW-1185">Reference proteome</keyword>
<evidence type="ECO:0000313" key="6">
    <source>
        <dbReference type="Proteomes" id="UP000292459"/>
    </source>
</evidence>
<dbReference type="Proteomes" id="UP000292459">
    <property type="component" value="Unassembled WGS sequence"/>
</dbReference>
<dbReference type="InterPro" id="IPR050361">
    <property type="entry name" value="MPP/UQCRC_Complex"/>
</dbReference>
<evidence type="ECO:0000256" key="1">
    <source>
        <dbReference type="ARBA" id="ARBA00007261"/>
    </source>
</evidence>
<dbReference type="Pfam" id="PF05193">
    <property type="entry name" value="Peptidase_M16_C"/>
    <property type="match status" value="1"/>
</dbReference>
<dbReference type="InterPro" id="IPR007863">
    <property type="entry name" value="Peptidase_M16_C"/>
</dbReference>
<evidence type="ECO:0000259" key="4">
    <source>
        <dbReference type="Pfam" id="PF05193"/>
    </source>
</evidence>
<dbReference type="Pfam" id="PF00675">
    <property type="entry name" value="Peptidase_M16"/>
    <property type="match status" value="1"/>
</dbReference>
<dbReference type="GO" id="GO:0046872">
    <property type="term" value="F:metal ion binding"/>
    <property type="evidence" value="ECO:0007669"/>
    <property type="project" value="InterPro"/>
</dbReference>
<feature type="domain" description="Peptidase M16 C-terminal" evidence="4">
    <location>
        <begin position="151"/>
        <end position="329"/>
    </location>
</feature>
<comment type="caution">
    <text evidence="5">The sequence shown here is derived from an EMBL/GenBank/DDBJ whole genome shotgun (WGS) entry which is preliminary data.</text>
</comment>
<name>A0A4Q7EBB4_9CYAN</name>
<evidence type="ECO:0000313" key="5">
    <source>
        <dbReference type="EMBL" id="RZM79839.1"/>
    </source>
</evidence>
<dbReference type="GO" id="GO:0004222">
    <property type="term" value="F:metalloendopeptidase activity"/>
    <property type="evidence" value="ECO:0007669"/>
    <property type="project" value="InterPro"/>
</dbReference>